<evidence type="ECO:0000313" key="1">
    <source>
        <dbReference type="EMBL" id="MBD8105823.1"/>
    </source>
</evidence>
<name>A0A4U3EUW1_9GAMM</name>
<reference evidence="1 4" key="2">
    <citation type="journal article" date="2020" name="FEMS Microbiol. Ecol.">
        <title>Temporal dynamics of bacterial communities during seed development and maturation.</title>
        <authorList>
            <person name="Chesneau G."/>
            <person name="Torres-Cortes G."/>
            <person name="Briand M."/>
            <person name="Darrasse A."/>
            <person name="Preveaux A."/>
            <person name="Marais C."/>
            <person name="Jacques M.A."/>
            <person name="Shade A."/>
            <person name="Barret M."/>
        </authorList>
    </citation>
    <scope>NUCLEOTIDE SEQUENCE [LARGE SCALE GENOMIC DNA]</scope>
    <source>
        <strain evidence="1 4">CFBP13732</strain>
    </source>
</reference>
<dbReference type="OrthoDB" id="6631382at2"/>
<sequence length="177" mass="20075">MANIHDLISNLEQCIPGLDAAPLYANIPESTGVQSIIDWLYTHLSSQGLMVYEEWTEYSGYIPELKTLDEFPLSVAPADYIFSIIQGVDWASVSIDPLELPYCIPWLEHINNYLKPYHLRLVDILPFENAYMVCLHDDEALIQKLDMCLELFGMNINKRAPLDQQQVSTAINSIISG</sequence>
<dbReference type="RefSeq" id="WP_087769501.1">
    <property type="nucleotide sequence ID" value="NZ_JACYNM010000004.1"/>
</dbReference>
<reference evidence="2 3" key="1">
    <citation type="journal article" date="2019" name="Sci. Rep.">
        <title>Differences in resource use lead to coexistence of seed-transmitted microbial populations.</title>
        <authorList>
            <person name="Torres-Cortes G."/>
            <person name="Garcia B.J."/>
            <person name="Compant S."/>
            <person name="Rezki S."/>
            <person name="Jones P."/>
            <person name="Preveaux A."/>
            <person name="Briand M."/>
            <person name="Roulet A."/>
            <person name="Bouchez O."/>
            <person name="Jacobson D."/>
            <person name="Barret M."/>
        </authorList>
    </citation>
    <scope>NUCLEOTIDE SEQUENCE [LARGE SCALE GENOMIC DNA]</scope>
    <source>
        <strain evidence="2 3">CFBP13511</strain>
    </source>
</reference>
<comment type="caution">
    <text evidence="2">The sequence shown here is derived from an EMBL/GenBank/DDBJ whole genome shotgun (WGS) entry which is preliminary data.</text>
</comment>
<organism evidence="2 3">
    <name type="scientific">Erwinia persicina</name>
    <dbReference type="NCBI Taxonomy" id="55211"/>
    <lineage>
        <taxon>Bacteria</taxon>
        <taxon>Pseudomonadati</taxon>
        <taxon>Pseudomonadota</taxon>
        <taxon>Gammaproteobacteria</taxon>
        <taxon>Enterobacterales</taxon>
        <taxon>Erwiniaceae</taxon>
        <taxon>Erwinia</taxon>
    </lineage>
</organism>
<dbReference type="AlphaFoldDB" id="A0A4U3EUW1"/>
<evidence type="ECO:0000313" key="4">
    <source>
        <dbReference type="Proteomes" id="UP000661012"/>
    </source>
</evidence>
<accession>A0A4U3EUW1</accession>
<gene>
    <name evidence="2" type="ORF">EpCFBP13511_21200</name>
    <name evidence="1" type="ORF">IFT93_05220</name>
</gene>
<keyword evidence="4" id="KW-1185">Reference proteome</keyword>
<evidence type="ECO:0000313" key="3">
    <source>
        <dbReference type="Proteomes" id="UP000306393"/>
    </source>
</evidence>
<proteinExistence type="predicted"/>
<dbReference type="Proteomes" id="UP000306393">
    <property type="component" value="Unassembled WGS sequence"/>
</dbReference>
<protein>
    <submittedName>
        <fullName evidence="2">Uncharacterized protein</fullName>
    </submittedName>
</protein>
<dbReference type="EMBL" id="QGAC01000027">
    <property type="protein sequence ID" value="TKJ84428.1"/>
    <property type="molecule type" value="Genomic_DNA"/>
</dbReference>
<evidence type="ECO:0000313" key="2">
    <source>
        <dbReference type="EMBL" id="TKJ84428.1"/>
    </source>
</evidence>
<dbReference type="EMBL" id="JACYNN010000002">
    <property type="protein sequence ID" value="MBD8105823.1"/>
    <property type="molecule type" value="Genomic_DNA"/>
</dbReference>
<dbReference type="Proteomes" id="UP000661012">
    <property type="component" value="Unassembled WGS sequence"/>
</dbReference>